<feature type="domain" description="Transglycosylase SLT" evidence="1">
    <location>
        <begin position="27"/>
        <end position="122"/>
    </location>
</feature>
<dbReference type="AlphaFoldDB" id="A0A378VXA1"/>
<accession>A0A378VXA1</accession>
<dbReference type="InterPro" id="IPR023346">
    <property type="entry name" value="Lysozyme-like_dom_sf"/>
</dbReference>
<dbReference type="InterPro" id="IPR008258">
    <property type="entry name" value="Transglycosylase_SLT_dom_1"/>
</dbReference>
<reference evidence="2" key="1">
    <citation type="submission" date="2018-06" db="EMBL/GenBank/DDBJ databases">
        <authorList>
            <consortium name="Pathogen Informatics"/>
            <person name="Doyle S."/>
        </authorList>
    </citation>
    <scope>NUCLEOTIDE SEQUENCE [LARGE SCALE GENOMIC DNA]</scope>
    <source>
        <strain evidence="2">NCTC11421</strain>
    </source>
</reference>
<organism evidence="2">
    <name type="scientific">Neisseria gonorrhoeae</name>
    <dbReference type="NCBI Taxonomy" id="485"/>
    <lineage>
        <taxon>Bacteria</taxon>
        <taxon>Pseudomonadati</taxon>
        <taxon>Pseudomonadota</taxon>
        <taxon>Betaproteobacteria</taxon>
        <taxon>Neisseriales</taxon>
        <taxon>Neisseriaceae</taxon>
        <taxon>Neisseria</taxon>
    </lineage>
</organism>
<sequence>MRLRAILLQFVVPGVLVLTSARAVAFCYKEAGSKYGIDPAMLQSIALTESAFRPNIESHTADIGLMGINRSWLPVLHKKFGLTGADVWNPCTNVHIGAWILANSYRQHGKSWEAVGAYNAACTKLKGRACYRARMTYANKVYQNWKRLKHALRSLRNDSDSLCRPKTGSGRAASRRNLYSGTKSAGRICLLPQ</sequence>
<dbReference type="SUPFAM" id="SSF53955">
    <property type="entry name" value="Lysozyme-like"/>
    <property type="match status" value="1"/>
</dbReference>
<dbReference type="Gene3D" id="1.10.530.10">
    <property type="match status" value="1"/>
</dbReference>
<name>A0A378VXA1_NEIGO</name>
<proteinExistence type="predicted"/>
<dbReference type="Pfam" id="PF01464">
    <property type="entry name" value="SLT"/>
    <property type="match status" value="1"/>
</dbReference>
<gene>
    <name evidence="2" type="ORF">NCTC11421_01572</name>
</gene>
<dbReference type="CDD" id="cd13400">
    <property type="entry name" value="LT_IagB-like"/>
    <property type="match status" value="1"/>
</dbReference>
<protein>
    <submittedName>
        <fullName evidence="2">Protein LtgX</fullName>
    </submittedName>
</protein>
<evidence type="ECO:0000313" key="2">
    <source>
        <dbReference type="EMBL" id="SUA21647.1"/>
    </source>
</evidence>
<dbReference type="EMBL" id="UGRI01000001">
    <property type="protein sequence ID" value="SUA21647.1"/>
    <property type="molecule type" value="Genomic_DNA"/>
</dbReference>
<evidence type="ECO:0000259" key="1">
    <source>
        <dbReference type="Pfam" id="PF01464"/>
    </source>
</evidence>